<evidence type="ECO:0000256" key="3">
    <source>
        <dbReference type="ARBA" id="ARBA00021495"/>
    </source>
</evidence>
<dbReference type="PANTHER" id="PTHR43395">
    <property type="entry name" value="SENSOR HISTIDINE KINASE CHEA"/>
    <property type="match status" value="1"/>
</dbReference>
<evidence type="ECO:0000256" key="1">
    <source>
        <dbReference type="ARBA" id="ARBA00000085"/>
    </source>
</evidence>
<keyword evidence="14" id="KW-1185">Reference proteome</keyword>
<dbReference type="InterPro" id="IPR036641">
    <property type="entry name" value="HPT_dom_sf"/>
</dbReference>
<dbReference type="Pfam" id="PF02518">
    <property type="entry name" value="HATPase_c"/>
    <property type="match status" value="1"/>
</dbReference>
<proteinExistence type="predicted"/>
<dbReference type="RefSeq" id="WP_073057630.1">
    <property type="nucleotide sequence ID" value="NZ_FQUP01000006.1"/>
</dbReference>
<dbReference type="Gene3D" id="3.30.565.10">
    <property type="entry name" value="Histidine kinase-like ATPase, C-terminal domain"/>
    <property type="match status" value="1"/>
</dbReference>
<keyword evidence="5" id="KW-0808">Transferase</keyword>
<feature type="modified residue" description="Phosphohistidine" evidence="9">
    <location>
        <position position="44"/>
    </location>
</feature>
<dbReference type="PROSITE" id="PS50851">
    <property type="entry name" value="CHEW"/>
    <property type="match status" value="1"/>
</dbReference>
<evidence type="ECO:0000256" key="6">
    <source>
        <dbReference type="ARBA" id="ARBA00022777"/>
    </source>
</evidence>
<dbReference type="AlphaFoldDB" id="A0A1M5L1F0"/>
<dbReference type="OrthoDB" id="9803176at2"/>
<evidence type="ECO:0000256" key="9">
    <source>
        <dbReference type="PROSITE-ProRule" id="PRU00110"/>
    </source>
</evidence>
<dbReference type="GO" id="GO:0005737">
    <property type="term" value="C:cytoplasm"/>
    <property type="evidence" value="ECO:0007669"/>
    <property type="project" value="InterPro"/>
</dbReference>
<dbReference type="SMART" id="SM00260">
    <property type="entry name" value="CheW"/>
    <property type="match status" value="1"/>
</dbReference>
<dbReference type="EC" id="2.7.13.3" evidence="2"/>
<keyword evidence="6 13" id="KW-0418">Kinase</keyword>
<dbReference type="InterPro" id="IPR004105">
    <property type="entry name" value="CheA-like_dim"/>
</dbReference>
<feature type="domain" description="HPt" evidence="12">
    <location>
        <begin position="1"/>
        <end position="104"/>
    </location>
</feature>
<dbReference type="Gene3D" id="1.10.287.560">
    <property type="entry name" value="Histidine kinase CheA-like, homodimeric domain"/>
    <property type="match status" value="1"/>
</dbReference>
<evidence type="ECO:0000259" key="10">
    <source>
        <dbReference type="PROSITE" id="PS50109"/>
    </source>
</evidence>
<dbReference type="InterPro" id="IPR002545">
    <property type="entry name" value="CheW-lke_dom"/>
</dbReference>
<dbReference type="SUPFAM" id="SSF55874">
    <property type="entry name" value="ATPase domain of HSP90 chaperone/DNA topoisomerase II/histidine kinase"/>
    <property type="match status" value="1"/>
</dbReference>
<dbReference type="InterPro" id="IPR003594">
    <property type="entry name" value="HATPase_dom"/>
</dbReference>
<dbReference type="PROSITE" id="PS50109">
    <property type="entry name" value="HIS_KIN"/>
    <property type="match status" value="1"/>
</dbReference>
<dbReference type="Pfam" id="PF01627">
    <property type="entry name" value="Hpt"/>
    <property type="match status" value="1"/>
</dbReference>
<dbReference type="InterPro" id="IPR005467">
    <property type="entry name" value="His_kinase_dom"/>
</dbReference>
<dbReference type="SUPFAM" id="SSF47384">
    <property type="entry name" value="Homodimeric domain of signal transducing histidine kinase"/>
    <property type="match status" value="1"/>
</dbReference>
<dbReference type="FunFam" id="3.30.565.10:FF:000016">
    <property type="entry name" value="Chemotaxis protein CheA, putative"/>
    <property type="match status" value="1"/>
</dbReference>
<dbReference type="GO" id="GO:0000155">
    <property type="term" value="F:phosphorelay sensor kinase activity"/>
    <property type="evidence" value="ECO:0007669"/>
    <property type="project" value="InterPro"/>
</dbReference>
<dbReference type="Gene3D" id="1.20.120.160">
    <property type="entry name" value="HPT domain"/>
    <property type="match status" value="1"/>
</dbReference>
<sequence>MDELMAQFILEARELVQAAIDDLFVLEAEPGDRVRLNSAFRAVHTLKGSTALFDLPALNSALHKAEDILGSVRSGSAGLDVQSVDAIVAILEWIERCVDDLESHGAVNPQRLEKAAGLEADLGVESQALFDAVQTQPSASIAWALSLAAQISGRATVAVHYRPHADCFFSGDDPIALVSRIPGLVHLSIEPREPWPAQARFDPFRSNLVFQALSTAPLADVETIFRMVPDQVDIVPLGTAMIPSPVEPAADETRAEAMRGLRVDPARIDALLDLVGELMIAKNGMTGLTAAAGTLPGGADIARNLAATQKTLDRIAGALYGGVLQTRMVPLDQAFRRLPRLVRDLSRRLGKPTDLVIAVDSIEADKTIVDELFEPLMHLVRNAMDHGIESAADRLAAGKSALATLALKVAAEGDHIIISLSDDGRGIDPARIRAAAIAKGMLSAERAEGLDDRAVLDLLFAAGFSTAAAVSDLSGRGVGLDAVRSDVTRLGGTVQLSSIPGLGTTTALRLPVGFAMTQLLIVSVGVERYGVPMQAVLETVRVDRHAVTPIRDSRAFVLRDATVPLLSLSGLLGLSEPALAGDMTVLILTLNEQRVGIIVDAIAERMETITRPLDGLLTGMPGVAGTTVLANGEVLLVLDIAELIG</sequence>
<dbReference type="InterPro" id="IPR008207">
    <property type="entry name" value="Sig_transdc_His_kin_Hpt_dom"/>
</dbReference>
<dbReference type="Pfam" id="PF02895">
    <property type="entry name" value="H-kinase_dim"/>
    <property type="match status" value="1"/>
</dbReference>
<dbReference type="SMART" id="SM00387">
    <property type="entry name" value="HATPase_c"/>
    <property type="match status" value="1"/>
</dbReference>
<evidence type="ECO:0000256" key="4">
    <source>
        <dbReference type="ARBA" id="ARBA00022553"/>
    </source>
</evidence>
<evidence type="ECO:0000313" key="13">
    <source>
        <dbReference type="EMBL" id="SHG58821.1"/>
    </source>
</evidence>
<dbReference type="InterPro" id="IPR051315">
    <property type="entry name" value="Bact_Chemotaxis_CheA"/>
</dbReference>
<dbReference type="PANTHER" id="PTHR43395:SF1">
    <property type="entry name" value="CHEMOTAXIS PROTEIN CHEA"/>
    <property type="match status" value="1"/>
</dbReference>
<dbReference type="PROSITE" id="PS50894">
    <property type="entry name" value="HPT"/>
    <property type="match status" value="1"/>
</dbReference>
<dbReference type="InterPro" id="IPR036061">
    <property type="entry name" value="CheW-like_dom_sf"/>
</dbReference>
<dbReference type="STRING" id="1122133.SAMN02745157_4462"/>
<evidence type="ECO:0000256" key="2">
    <source>
        <dbReference type="ARBA" id="ARBA00012438"/>
    </source>
</evidence>
<reference evidence="13 14" key="1">
    <citation type="submission" date="2016-11" db="EMBL/GenBank/DDBJ databases">
        <authorList>
            <person name="Jaros S."/>
            <person name="Januszkiewicz K."/>
            <person name="Wedrychowicz H."/>
        </authorList>
    </citation>
    <scope>NUCLEOTIDE SEQUENCE [LARGE SCALE GENOMIC DNA]</scope>
    <source>
        <strain evidence="13 14">DSM 19436</strain>
    </source>
</reference>
<evidence type="ECO:0000256" key="7">
    <source>
        <dbReference type="ARBA" id="ARBA00023012"/>
    </source>
</evidence>
<comment type="function">
    <text evidence="8">Involved in the transmission of sensory signals from the chemoreceptors to the flagellar motors. CheA is autophosphorylated; it can transfer its phosphate group to either CheB or CheY.</text>
</comment>
<comment type="catalytic activity">
    <reaction evidence="1">
        <text>ATP + protein L-histidine = ADP + protein N-phospho-L-histidine.</text>
        <dbReference type="EC" id="2.7.13.3"/>
    </reaction>
</comment>
<gene>
    <name evidence="13" type="ORF">SAMN02745157_4462</name>
</gene>
<keyword evidence="4 9" id="KW-0597">Phosphoprotein</keyword>
<dbReference type="SMART" id="SM00073">
    <property type="entry name" value="HPT"/>
    <property type="match status" value="1"/>
</dbReference>
<feature type="domain" description="Histidine kinase" evidence="10">
    <location>
        <begin position="312"/>
        <end position="514"/>
    </location>
</feature>
<evidence type="ECO:0000259" key="11">
    <source>
        <dbReference type="PROSITE" id="PS50851"/>
    </source>
</evidence>
<dbReference type="InterPro" id="IPR036097">
    <property type="entry name" value="HisK_dim/P_sf"/>
</dbReference>
<evidence type="ECO:0000256" key="8">
    <source>
        <dbReference type="ARBA" id="ARBA00035100"/>
    </source>
</evidence>
<evidence type="ECO:0000313" key="14">
    <source>
        <dbReference type="Proteomes" id="UP000184485"/>
    </source>
</evidence>
<protein>
    <recommendedName>
        <fullName evidence="3">Chemotaxis protein CheA</fullName>
        <ecNumber evidence="2">2.7.13.3</ecNumber>
    </recommendedName>
</protein>
<dbReference type="EMBL" id="FQUP01000006">
    <property type="protein sequence ID" value="SHG58821.1"/>
    <property type="molecule type" value="Genomic_DNA"/>
</dbReference>
<dbReference type="InterPro" id="IPR037006">
    <property type="entry name" value="CheA-like_homodim_sf"/>
</dbReference>
<evidence type="ECO:0000256" key="5">
    <source>
        <dbReference type="ARBA" id="ARBA00022679"/>
    </source>
</evidence>
<dbReference type="SUPFAM" id="SSF47226">
    <property type="entry name" value="Histidine-containing phosphotransfer domain, HPT domain"/>
    <property type="match status" value="1"/>
</dbReference>
<dbReference type="GO" id="GO:0006935">
    <property type="term" value="P:chemotaxis"/>
    <property type="evidence" value="ECO:0007669"/>
    <property type="project" value="InterPro"/>
</dbReference>
<dbReference type="SUPFAM" id="SSF50341">
    <property type="entry name" value="CheW-like"/>
    <property type="match status" value="1"/>
</dbReference>
<dbReference type="InterPro" id="IPR036890">
    <property type="entry name" value="HATPase_C_sf"/>
</dbReference>
<dbReference type="Pfam" id="PF01584">
    <property type="entry name" value="CheW"/>
    <property type="match status" value="1"/>
</dbReference>
<dbReference type="PRINTS" id="PR00344">
    <property type="entry name" value="BCTRLSENSOR"/>
</dbReference>
<dbReference type="CDD" id="cd00088">
    <property type="entry name" value="HPT"/>
    <property type="match status" value="1"/>
</dbReference>
<keyword evidence="7" id="KW-0902">Two-component regulatory system</keyword>
<dbReference type="SMART" id="SM01231">
    <property type="entry name" value="H-kinase_dim"/>
    <property type="match status" value="1"/>
</dbReference>
<name>A0A1M5L1F0_9HYPH</name>
<dbReference type="Gene3D" id="2.30.30.40">
    <property type="entry name" value="SH3 Domains"/>
    <property type="match status" value="1"/>
</dbReference>
<feature type="domain" description="CheW-like" evidence="11">
    <location>
        <begin position="516"/>
        <end position="645"/>
    </location>
</feature>
<organism evidence="13 14">
    <name type="scientific">Kaistia soli DSM 19436</name>
    <dbReference type="NCBI Taxonomy" id="1122133"/>
    <lineage>
        <taxon>Bacteria</taxon>
        <taxon>Pseudomonadati</taxon>
        <taxon>Pseudomonadota</taxon>
        <taxon>Alphaproteobacteria</taxon>
        <taxon>Hyphomicrobiales</taxon>
        <taxon>Kaistiaceae</taxon>
        <taxon>Kaistia</taxon>
    </lineage>
</organism>
<dbReference type="InterPro" id="IPR004358">
    <property type="entry name" value="Sig_transdc_His_kin-like_C"/>
</dbReference>
<dbReference type="Proteomes" id="UP000184485">
    <property type="component" value="Unassembled WGS sequence"/>
</dbReference>
<evidence type="ECO:0000259" key="12">
    <source>
        <dbReference type="PROSITE" id="PS50894"/>
    </source>
</evidence>
<accession>A0A1M5L1F0</accession>